<name>A0A2G9SKD0_AQUCT</name>
<proteinExistence type="predicted"/>
<accession>A0A2G9SKD0</accession>
<dbReference type="AlphaFoldDB" id="A0A2G9SKD0"/>
<dbReference type="Proteomes" id="UP000228934">
    <property type="component" value="Unassembled WGS sequence"/>
</dbReference>
<evidence type="ECO:0000313" key="2">
    <source>
        <dbReference type="Proteomes" id="UP000228934"/>
    </source>
</evidence>
<dbReference type="EMBL" id="KV924834">
    <property type="protein sequence ID" value="PIO39831.1"/>
    <property type="molecule type" value="Genomic_DNA"/>
</dbReference>
<organism evidence="1 2">
    <name type="scientific">Aquarana catesbeiana</name>
    <name type="common">American bullfrog</name>
    <name type="synonym">Rana catesbeiana</name>
    <dbReference type="NCBI Taxonomy" id="8400"/>
    <lineage>
        <taxon>Eukaryota</taxon>
        <taxon>Metazoa</taxon>
        <taxon>Chordata</taxon>
        <taxon>Craniata</taxon>
        <taxon>Vertebrata</taxon>
        <taxon>Euteleostomi</taxon>
        <taxon>Amphibia</taxon>
        <taxon>Batrachia</taxon>
        <taxon>Anura</taxon>
        <taxon>Neobatrachia</taxon>
        <taxon>Ranoidea</taxon>
        <taxon>Ranidae</taxon>
        <taxon>Aquarana</taxon>
    </lineage>
</organism>
<protein>
    <submittedName>
        <fullName evidence="1">Uncharacterized protein</fullName>
    </submittedName>
</protein>
<evidence type="ECO:0000313" key="1">
    <source>
        <dbReference type="EMBL" id="PIO39831.1"/>
    </source>
</evidence>
<gene>
    <name evidence="1" type="ORF">AB205_0164270</name>
</gene>
<sequence>MSCGSVQQCSEMKRGLVYRKGRILYRDSKYFQRLFLFTALQEDFPCLVPGEYARSLVIRDDCGSVHEQILQPHYL</sequence>
<reference evidence="2" key="1">
    <citation type="journal article" date="2017" name="Nat. Commun.">
        <title>The North American bullfrog draft genome provides insight into hormonal regulation of long noncoding RNA.</title>
        <authorList>
            <person name="Hammond S.A."/>
            <person name="Warren R.L."/>
            <person name="Vandervalk B.P."/>
            <person name="Kucuk E."/>
            <person name="Khan H."/>
            <person name="Gibb E.A."/>
            <person name="Pandoh P."/>
            <person name="Kirk H."/>
            <person name="Zhao Y."/>
            <person name="Jones M."/>
            <person name="Mungall A.J."/>
            <person name="Coope R."/>
            <person name="Pleasance S."/>
            <person name="Moore R.A."/>
            <person name="Holt R.A."/>
            <person name="Round J.M."/>
            <person name="Ohora S."/>
            <person name="Walle B.V."/>
            <person name="Veldhoen N."/>
            <person name="Helbing C.C."/>
            <person name="Birol I."/>
        </authorList>
    </citation>
    <scope>NUCLEOTIDE SEQUENCE [LARGE SCALE GENOMIC DNA]</scope>
</reference>
<keyword evidence="2" id="KW-1185">Reference proteome</keyword>